<dbReference type="EMBL" id="JBBPBN010000055">
    <property type="protein sequence ID" value="KAK8990100.1"/>
    <property type="molecule type" value="Genomic_DNA"/>
</dbReference>
<proteinExistence type="predicted"/>
<sequence>MAKRKRLNVVSLIGSRAQVEEQRATSAQHQEQSQAQQSEQFEEVQGGGQQSHEEQSQPSLENINRKKVRGATLMSEIWELPKGQPEFAPINYFNWHEMPNNRKEEMWSTIELKFQFQLFDSEEGIDEATLKHVKKWTKESDGILPTRADVYVKSRTRKDGSIVNSKAAVVVERIQEKINESSSSDNLSQTSWSNDVFAQVKGPEREDVFVV</sequence>
<protein>
    <submittedName>
        <fullName evidence="2">Uncharacterized protein</fullName>
    </submittedName>
</protein>
<name>A0ABR2PNV4_9ROSI</name>
<dbReference type="Pfam" id="PF03004">
    <property type="entry name" value="Transposase_24"/>
    <property type="match status" value="1"/>
</dbReference>
<reference evidence="2 3" key="1">
    <citation type="journal article" date="2024" name="G3 (Bethesda)">
        <title>Genome assembly of Hibiscus sabdariffa L. provides insights into metabolisms of medicinal natural products.</title>
        <authorList>
            <person name="Kim T."/>
        </authorList>
    </citation>
    <scope>NUCLEOTIDE SEQUENCE [LARGE SCALE GENOMIC DNA]</scope>
    <source>
        <strain evidence="2">TK-2024</strain>
        <tissue evidence="2">Old leaves</tissue>
    </source>
</reference>
<comment type="caution">
    <text evidence="2">The sequence shown here is derived from an EMBL/GenBank/DDBJ whole genome shotgun (WGS) entry which is preliminary data.</text>
</comment>
<feature type="compositionally biased region" description="Low complexity" evidence="1">
    <location>
        <begin position="24"/>
        <end position="39"/>
    </location>
</feature>
<evidence type="ECO:0000313" key="2">
    <source>
        <dbReference type="EMBL" id="KAK8990100.1"/>
    </source>
</evidence>
<accession>A0ABR2PNV4</accession>
<evidence type="ECO:0000256" key="1">
    <source>
        <dbReference type="SAM" id="MobiDB-lite"/>
    </source>
</evidence>
<dbReference type="Proteomes" id="UP001396334">
    <property type="component" value="Unassembled WGS sequence"/>
</dbReference>
<organism evidence="2 3">
    <name type="scientific">Hibiscus sabdariffa</name>
    <name type="common">roselle</name>
    <dbReference type="NCBI Taxonomy" id="183260"/>
    <lineage>
        <taxon>Eukaryota</taxon>
        <taxon>Viridiplantae</taxon>
        <taxon>Streptophyta</taxon>
        <taxon>Embryophyta</taxon>
        <taxon>Tracheophyta</taxon>
        <taxon>Spermatophyta</taxon>
        <taxon>Magnoliopsida</taxon>
        <taxon>eudicotyledons</taxon>
        <taxon>Gunneridae</taxon>
        <taxon>Pentapetalae</taxon>
        <taxon>rosids</taxon>
        <taxon>malvids</taxon>
        <taxon>Malvales</taxon>
        <taxon>Malvaceae</taxon>
        <taxon>Malvoideae</taxon>
        <taxon>Hibiscus</taxon>
    </lineage>
</organism>
<gene>
    <name evidence="2" type="ORF">V6N11_008616</name>
</gene>
<dbReference type="InterPro" id="IPR004252">
    <property type="entry name" value="Probable_transposase_24"/>
</dbReference>
<keyword evidence="3" id="KW-1185">Reference proteome</keyword>
<feature type="region of interest" description="Disordered" evidence="1">
    <location>
        <begin position="18"/>
        <end position="66"/>
    </location>
</feature>
<evidence type="ECO:0000313" key="3">
    <source>
        <dbReference type="Proteomes" id="UP001396334"/>
    </source>
</evidence>